<protein>
    <recommendedName>
        <fullName evidence="1">DUF6894 domain-containing protein</fullName>
    </recommendedName>
</protein>
<organism evidence="2 3">
    <name type="scientific">Sphingomonas lenta</name>
    <dbReference type="NCBI Taxonomy" id="1141887"/>
    <lineage>
        <taxon>Bacteria</taxon>
        <taxon>Pseudomonadati</taxon>
        <taxon>Pseudomonadota</taxon>
        <taxon>Alphaproteobacteria</taxon>
        <taxon>Sphingomonadales</taxon>
        <taxon>Sphingomonadaceae</taxon>
        <taxon>Sphingomonas</taxon>
    </lineage>
</organism>
<feature type="domain" description="DUF6894" evidence="1">
    <location>
        <begin position="8"/>
        <end position="70"/>
    </location>
</feature>
<dbReference type="AlphaFoldDB" id="A0A2A2SHW5"/>
<gene>
    <name evidence="2" type="ORF">CKY28_05625</name>
</gene>
<keyword evidence="3" id="KW-1185">Reference proteome</keyword>
<evidence type="ECO:0000259" key="1">
    <source>
        <dbReference type="Pfam" id="PF21834"/>
    </source>
</evidence>
<comment type="caution">
    <text evidence="2">The sequence shown here is derived from an EMBL/GenBank/DDBJ whole genome shotgun (WGS) entry which is preliminary data.</text>
</comment>
<dbReference type="RefSeq" id="WP_095997347.1">
    <property type="nucleotide sequence ID" value="NZ_NSLI01000002.1"/>
</dbReference>
<proteinExistence type="predicted"/>
<evidence type="ECO:0000313" key="2">
    <source>
        <dbReference type="EMBL" id="PAX08836.1"/>
    </source>
</evidence>
<dbReference type="Pfam" id="PF21834">
    <property type="entry name" value="DUF6894"/>
    <property type="match status" value="1"/>
</dbReference>
<name>A0A2A2SHW5_9SPHN</name>
<dbReference type="InterPro" id="IPR054189">
    <property type="entry name" value="DUF6894"/>
</dbReference>
<sequence length="77" mass="8438">MRKYAVLIDDGELIASSPGVEFPDMERAVASTVRAALAIVSDQEMTPGCRSLRCEVQDRGTRELRRLSVTVAVSIDQ</sequence>
<evidence type="ECO:0000313" key="3">
    <source>
        <dbReference type="Proteomes" id="UP000218151"/>
    </source>
</evidence>
<dbReference type="EMBL" id="NSLI01000002">
    <property type="protein sequence ID" value="PAX08836.1"/>
    <property type="molecule type" value="Genomic_DNA"/>
</dbReference>
<reference evidence="3" key="1">
    <citation type="submission" date="2017-09" db="EMBL/GenBank/DDBJ databases">
        <authorList>
            <person name="Feng G."/>
            <person name="Zhu H."/>
        </authorList>
    </citation>
    <scope>NUCLEOTIDE SEQUENCE [LARGE SCALE GENOMIC DNA]</scope>
    <source>
        <strain evidence="3">1PNM-20</strain>
    </source>
</reference>
<dbReference type="Proteomes" id="UP000218151">
    <property type="component" value="Unassembled WGS sequence"/>
</dbReference>
<accession>A0A2A2SHW5</accession>